<name>A0ABX1DUZ7_9HYPH</name>
<accession>A0ABX1DUZ7</accession>
<organism evidence="2 3">
    <name type="scientific">Brucella ciceri</name>
    <dbReference type="NCBI Taxonomy" id="391287"/>
    <lineage>
        <taxon>Bacteria</taxon>
        <taxon>Pseudomonadati</taxon>
        <taxon>Pseudomonadota</taxon>
        <taxon>Alphaproteobacteria</taxon>
        <taxon>Hyphomicrobiales</taxon>
        <taxon>Brucellaceae</taxon>
        <taxon>Brucella/Ochrobactrum group</taxon>
        <taxon>Brucella</taxon>
    </lineage>
</organism>
<gene>
    <name evidence="2" type="ORF">HED52_16090</name>
</gene>
<proteinExistence type="predicted"/>
<evidence type="ECO:0000313" key="2">
    <source>
        <dbReference type="EMBL" id="NKC28742.1"/>
    </source>
</evidence>
<dbReference type="EMBL" id="JAAVLR010000002">
    <property type="protein sequence ID" value="NKC28742.1"/>
    <property type="molecule type" value="Genomic_DNA"/>
</dbReference>
<evidence type="ECO:0000313" key="3">
    <source>
        <dbReference type="Proteomes" id="UP000568486"/>
    </source>
</evidence>
<protein>
    <submittedName>
        <fullName evidence="2">Uncharacterized protein</fullName>
    </submittedName>
</protein>
<evidence type="ECO:0000256" key="1">
    <source>
        <dbReference type="SAM" id="SignalP"/>
    </source>
</evidence>
<comment type="caution">
    <text evidence="2">The sequence shown here is derived from an EMBL/GenBank/DDBJ whole genome shotgun (WGS) entry which is preliminary data.</text>
</comment>
<keyword evidence="3" id="KW-1185">Reference proteome</keyword>
<dbReference type="Proteomes" id="UP000568486">
    <property type="component" value="Unassembled WGS sequence"/>
</dbReference>
<keyword evidence="1" id="KW-0732">Signal</keyword>
<sequence length="118" mass="12212">MNLIGFGDYMIRTSILAVSLAVLAVPALAQGDENNRAGRYESEGGASLTVDLTHKSGNDYSAAISTTVEMTDKLPGCGGSLKGDVTITGASATMSIPNEGFIESKKSPCRTVVLQGEL</sequence>
<reference evidence="2 3" key="1">
    <citation type="submission" date="2020-03" db="EMBL/GenBank/DDBJ databases">
        <title>Whole genome sequencing of clinical and environmental type strains of Ochrobactrum.</title>
        <authorList>
            <person name="Dharne M."/>
        </authorList>
    </citation>
    <scope>NUCLEOTIDE SEQUENCE [LARGE SCALE GENOMIC DNA]</scope>
    <source>
        <strain evidence="2 3">DSM 22292</strain>
    </source>
</reference>
<feature type="signal peptide" evidence="1">
    <location>
        <begin position="1"/>
        <end position="29"/>
    </location>
</feature>
<feature type="chain" id="PRO_5047308158" evidence="1">
    <location>
        <begin position="30"/>
        <end position="118"/>
    </location>
</feature>